<reference evidence="4" key="1">
    <citation type="submission" date="2013-10" db="EMBL/GenBank/DDBJ databases">
        <title>Genomic analysis of the causative agents of coccidiosis in chickens.</title>
        <authorList>
            <person name="Reid A.J."/>
            <person name="Blake D."/>
            <person name="Billington K."/>
            <person name="Browne H."/>
            <person name="Dunn M."/>
            <person name="Hung S."/>
            <person name="Kawahara F."/>
            <person name="Miranda-Saavedra D."/>
            <person name="Mourier T."/>
            <person name="Nagra H."/>
            <person name="Otto T.D."/>
            <person name="Rawlings N."/>
            <person name="Sanchez A."/>
            <person name="Sanders M."/>
            <person name="Subramaniam C."/>
            <person name="Tay Y."/>
            <person name="Dear P."/>
            <person name="Doerig C."/>
            <person name="Gruber A."/>
            <person name="Parkinson J."/>
            <person name="Shirley M."/>
            <person name="Wan K.L."/>
            <person name="Berriman M."/>
            <person name="Tomley F."/>
            <person name="Pain A."/>
        </authorList>
    </citation>
    <scope>NUCLEOTIDE SEQUENCE [LARGE SCALE GENOMIC DNA]</scope>
    <source>
        <strain evidence="4">Houghton</strain>
    </source>
</reference>
<evidence type="ECO:0000256" key="3">
    <source>
        <dbReference type="ARBA" id="ARBA00023274"/>
    </source>
</evidence>
<dbReference type="GO" id="GO:0003735">
    <property type="term" value="F:structural constituent of ribosome"/>
    <property type="evidence" value="ECO:0007669"/>
    <property type="project" value="InterPro"/>
</dbReference>
<evidence type="ECO:0000256" key="2">
    <source>
        <dbReference type="ARBA" id="ARBA00022980"/>
    </source>
</evidence>
<gene>
    <name evidence="4" type="ORF">EBH_0005560</name>
</gene>
<keyword evidence="5" id="KW-1185">Reference proteome</keyword>
<sequence>MAVAGTERKRLVKGTKQPVRLYVRGIVLGYQRSKVNQNPSRSLLQLENVKTRADTAFYLGKRVAYVYKAKTEKKGTKFRVHHGFRTIWGKICRPHGNSGVVRARFRKNLPPKSFGGRVRVFLYPSNI</sequence>
<dbReference type="PANTHER" id="PTHR10902">
    <property type="entry name" value="60S RIBOSOMAL PROTEIN L35A"/>
    <property type="match status" value="1"/>
</dbReference>
<dbReference type="GO" id="GO:0006412">
    <property type="term" value="P:translation"/>
    <property type="evidence" value="ECO:0007669"/>
    <property type="project" value="InterPro"/>
</dbReference>
<evidence type="ECO:0000313" key="4">
    <source>
        <dbReference type="EMBL" id="CDJ52943.1"/>
    </source>
</evidence>
<dbReference type="VEuPathDB" id="ToxoDB:EBH_0005560"/>
<dbReference type="InterPro" id="IPR001780">
    <property type="entry name" value="Ribosomal_eL33"/>
</dbReference>
<dbReference type="Proteomes" id="UP000030750">
    <property type="component" value="Unassembled WGS sequence"/>
</dbReference>
<evidence type="ECO:0000256" key="1">
    <source>
        <dbReference type="ARBA" id="ARBA00009269"/>
    </source>
</evidence>
<dbReference type="OrthoDB" id="504467at2759"/>
<protein>
    <submittedName>
        <fullName evidence="4">60s ribosomal protein L33-A, putative</fullName>
    </submittedName>
</protein>
<dbReference type="GO" id="GO:1990904">
    <property type="term" value="C:ribonucleoprotein complex"/>
    <property type="evidence" value="ECO:0007669"/>
    <property type="project" value="UniProtKB-KW"/>
</dbReference>
<dbReference type="InterPro" id="IPR018266">
    <property type="entry name" value="Ribosomal_eL33_CS"/>
</dbReference>
<dbReference type="HAMAP" id="MF_00573">
    <property type="entry name" value="Ribosomal_eL33"/>
    <property type="match status" value="1"/>
</dbReference>
<evidence type="ECO:0000313" key="5">
    <source>
        <dbReference type="Proteomes" id="UP000030750"/>
    </source>
</evidence>
<dbReference type="GO" id="GO:0005840">
    <property type="term" value="C:ribosome"/>
    <property type="evidence" value="ECO:0007669"/>
    <property type="project" value="UniProtKB-KW"/>
</dbReference>
<keyword evidence="2 4" id="KW-0689">Ribosomal protein</keyword>
<dbReference type="FunFam" id="2.40.10.190:FF:000001">
    <property type="entry name" value="60S ribosomal protein L35a"/>
    <property type="match status" value="1"/>
</dbReference>
<name>U6LUM4_9EIME</name>
<dbReference type="Pfam" id="PF01247">
    <property type="entry name" value="Ribosomal_L35Ae"/>
    <property type="match status" value="1"/>
</dbReference>
<dbReference type="EMBL" id="HG713223">
    <property type="protein sequence ID" value="CDJ52943.1"/>
    <property type="molecule type" value="Genomic_DNA"/>
</dbReference>
<dbReference type="Gene3D" id="2.40.10.190">
    <property type="entry name" value="translation elongation factor selb, chain A, domain 4"/>
    <property type="match status" value="1"/>
</dbReference>
<reference evidence="4" key="2">
    <citation type="submission" date="2013-10" db="EMBL/GenBank/DDBJ databases">
        <authorList>
            <person name="Aslett M."/>
        </authorList>
    </citation>
    <scope>NUCLEOTIDE SEQUENCE [LARGE SCALE GENOMIC DNA]</scope>
    <source>
        <strain evidence="4">Houghton</strain>
    </source>
</reference>
<accession>U6LUM4</accession>
<organism evidence="4 5">
    <name type="scientific">Eimeria brunetti</name>
    <dbReference type="NCBI Taxonomy" id="51314"/>
    <lineage>
        <taxon>Eukaryota</taxon>
        <taxon>Sar</taxon>
        <taxon>Alveolata</taxon>
        <taxon>Apicomplexa</taxon>
        <taxon>Conoidasida</taxon>
        <taxon>Coccidia</taxon>
        <taxon>Eucoccidiorida</taxon>
        <taxon>Eimeriorina</taxon>
        <taxon>Eimeriidae</taxon>
        <taxon>Eimeria</taxon>
    </lineage>
</organism>
<dbReference type="PROSITE" id="PS01105">
    <property type="entry name" value="RIBOSOMAL_L35AE"/>
    <property type="match status" value="1"/>
</dbReference>
<dbReference type="InterPro" id="IPR038661">
    <property type="entry name" value="Ribosomal_eL33_sf"/>
</dbReference>
<dbReference type="InterPro" id="IPR009000">
    <property type="entry name" value="Transl_B-barrel_sf"/>
</dbReference>
<dbReference type="SUPFAM" id="SSF50447">
    <property type="entry name" value="Translation proteins"/>
    <property type="match status" value="1"/>
</dbReference>
<dbReference type="AlphaFoldDB" id="U6LUM4"/>
<comment type="similarity">
    <text evidence="1">Belongs to the eukaryotic ribosomal protein eL33 family.</text>
</comment>
<proteinExistence type="inferred from homology"/>
<keyword evidence="3" id="KW-0687">Ribonucleoprotein</keyword>